<dbReference type="Proteomes" id="UP000694941">
    <property type="component" value="Unplaced"/>
</dbReference>
<dbReference type="Gene3D" id="3.40.50.1820">
    <property type="entry name" value="alpha/beta hydrolase"/>
    <property type="match status" value="1"/>
</dbReference>
<sequence>MKLIWIILMSNLCLIDCIRNTSSLEYKTLYFKQKVDHFGYANSDVYMQRYIVADKHWRPGGPMFFYTGNEGDIFMFVNNTGLMWDWAQEFKAMLVFAEHRYYGNSTPYGNRSYDKLQYLGYLTSEQALADFATLITYLKSTIKGAAGIPVVAFGGSYGGMLSAWLRLKYPHIVIGALSSSGPLLQFTGLTPCGIFSQIVTKDFQQVSSTCVQLIRDSWPAVRRVGKTSEGLKWLTTRFNLCASLTHESLEDFILWLRETWTFLAMTDYPYPTSFLVPLPAYPIKVSPGDIVTRNISSSMAVKTSIAATEVCKLNISEPFRLVVVRKSKDRDTMYRLVVVRKSKVSDTFCWIFYSNGLLDPWSGGGILKSLSESLVAITIPGATHHLDLRSANSADPPTVIKARLLEKMIIKKWLHQARSL</sequence>
<dbReference type="InterPro" id="IPR029058">
    <property type="entry name" value="AB_hydrolase_fold"/>
</dbReference>
<organism evidence="7 8">
    <name type="scientific">Limulus polyphemus</name>
    <name type="common">Atlantic horseshoe crab</name>
    <dbReference type="NCBI Taxonomy" id="6850"/>
    <lineage>
        <taxon>Eukaryota</taxon>
        <taxon>Metazoa</taxon>
        <taxon>Ecdysozoa</taxon>
        <taxon>Arthropoda</taxon>
        <taxon>Chelicerata</taxon>
        <taxon>Merostomata</taxon>
        <taxon>Xiphosura</taxon>
        <taxon>Limulidae</taxon>
        <taxon>Limulus</taxon>
    </lineage>
</organism>
<evidence type="ECO:0000256" key="5">
    <source>
        <dbReference type="ARBA" id="ARBA00023180"/>
    </source>
</evidence>
<dbReference type="PANTHER" id="PTHR11010:SF38">
    <property type="entry name" value="LYSOSOMAL PRO-X CARBOXYPEPTIDASE"/>
    <property type="match status" value="1"/>
</dbReference>
<evidence type="ECO:0000313" key="7">
    <source>
        <dbReference type="Proteomes" id="UP000694941"/>
    </source>
</evidence>
<dbReference type="InterPro" id="IPR008758">
    <property type="entry name" value="Peptidase_S28"/>
</dbReference>
<dbReference type="Pfam" id="PF05577">
    <property type="entry name" value="Peptidase_S28"/>
    <property type="match status" value="2"/>
</dbReference>
<comment type="similarity">
    <text evidence="1">Belongs to the peptidase S28 family.</text>
</comment>
<dbReference type="RefSeq" id="XP_022253531.1">
    <property type="nucleotide sequence ID" value="XM_022397823.1"/>
</dbReference>
<evidence type="ECO:0000313" key="8">
    <source>
        <dbReference type="RefSeq" id="XP_022253531.1"/>
    </source>
</evidence>
<dbReference type="PANTHER" id="PTHR11010">
    <property type="entry name" value="PROTEASE S28 PRO-X CARBOXYPEPTIDASE-RELATED"/>
    <property type="match status" value="1"/>
</dbReference>
<evidence type="ECO:0000256" key="2">
    <source>
        <dbReference type="ARBA" id="ARBA00022670"/>
    </source>
</evidence>
<protein>
    <submittedName>
        <fullName evidence="8">Lysosomal Pro-X carboxypeptidase-like</fullName>
    </submittedName>
</protein>
<keyword evidence="5" id="KW-0325">Glycoprotein</keyword>
<dbReference type="SUPFAM" id="SSF53474">
    <property type="entry name" value="alpha/beta-Hydrolases"/>
    <property type="match status" value="1"/>
</dbReference>
<keyword evidence="7" id="KW-1185">Reference proteome</keyword>
<proteinExistence type="inferred from homology"/>
<keyword evidence="4" id="KW-0378">Hydrolase</keyword>
<feature type="chain" id="PRO_5047119883" evidence="6">
    <location>
        <begin position="18"/>
        <end position="420"/>
    </location>
</feature>
<feature type="signal peptide" evidence="6">
    <location>
        <begin position="1"/>
        <end position="17"/>
    </location>
</feature>
<keyword evidence="3 6" id="KW-0732">Signal</keyword>
<dbReference type="GeneID" id="106469330"/>
<keyword evidence="2" id="KW-0645">Protease</keyword>
<evidence type="ECO:0000256" key="6">
    <source>
        <dbReference type="SAM" id="SignalP"/>
    </source>
</evidence>
<accession>A0ABM1TCC5</accession>
<evidence type="ECO:0000256" key="3">
    <source>
        <dbReference type="ARBA" id="ARBA00022729"/>
    </source>
</evidence>
<evidence type="ECO:0000256" key="1">
    <source>
        <dbReference type="ARBA" id="ARBA00011079"/>
    </source>
</evidence>
<evidence type="ECO:0000256" key="4">
    <source>
        <dbReference type="ARBA" id="ARBA00022801"/>
    </source>
</evidence>
<gene>
    <name evidence="8" type="primary">LOC106469330</name>
</gene>
<name>A0ABM1TCC5_LIMPO</name>
<reference evidence="8" key="1">
    <citation type="submission" date="2025-08" db="UniProtKB">
        <authorList>
            <consortium name="RefSeq"/>
        </authorList>
    </citation>
    <scope>IDENTIFICATION</scope>
    <source>
        <tissue evidence="8">Muscle</tissue>
    </source>
</reference>